<keyword evidence="3" id="KW-0804">Transcription</keyword>
<evidence type="ECO:0000256" key="1">
    <source>
        <dbReference type="ARBA" id="ARBA00023015"/>
    </source>
</evidence>
<keyword evidence="7" id="KW-1185">Reference proteome</keyword>
<evidence type="ECO:0000313" key="7">
    <source>
        <dbReference type="Proteomes" id="UP001069802"/>
    </source>
</evidence>
<dbReference type="InterPro" id="IPR036390">
    <property type="entry name" value="WH_DNA-bd_sf"/>
</dbReference>
<dbReference type="PROSITE" id="PS50995">
    <property type="entry name" value="HTH_MARR_2"/>
    <property type="match status" value="1"/>
</dbReference>
<evidence type="ECO:0000259" key="4">
    <source>
        <dbReference type="PROSITE" id="PS50995"/>
    </source>
</evidence>
<dbReference type="Proteomes" id="UP001069802">
    <property type="component" value="Unassembled WGS sequence"/>
</dbReference>
<keyword evidence="1" id="KW-0805">Transcription regulation</keyword>
<dbReference type="InterPro" id="IPR000182">
    <property type="entry name" value="GNAT_dom"/>
</dbReference>
<dbReference type="RefSeq" id="WP_269422386.1">
    <property type="nucleotide sequence ID" value="NZ_JAPWGY010000002.1"/>
</dbReference>
<evidence type="ECO:0000313" key="6">
    <source>
        <dbReference type="EMBL" id="MCZ4280175.1"/>
    </source>
</evidence>
<reference evidence="6" key="1">
    <citation type="submission" date="2022-12" db="EMBL/GenBank/DDBJ databases">
        <title>Bacterial isolates from different developmental stages of Nematostella vectensis.</title>
        <authorList>
            <person name="Fraune S."/>
        </authorList>
    </citation>
    <scope>NUCLEOTIDE SEQUENCE</scope>
    <source>
        <strain evidence="6">G21630-S1</strain>
    </source>
</reference>
<dbReference type="EMBL" id="JAPWGY010000002">
    <property type="protein sequence ID" value="MCZ4280175.1"/>
    <property type="molecule type" value="Genomic_DNA"/>
</dbReference>
<dbReference type="CDD" id="cd04301">
    <property type="entry name" value="NAT_SF"/>
    <property type="match status" value="1"/>
</dbReference>
<evidence type="ECO:0000256" key="2">
    <source>
        <dbReference type="ARBA" id="ARBA00023125"/>
    </source>
</evidence>
<dbReference type="Gene3D" id="1.10.10.10">
    <property type="entry name" value="Winged helix-like DNA-binding domain superfamily/Winged helix DNA-binding domain"/>
    <property type="match status" value="1"/>
</dbReference>
<feature type="domain" description="HTH marR-type" evidence="4">
    <location>
        <begin position="1"/>
        <end position="141"/>
    </location>
</feature>
<accession>A0ABT4LGE5</accession>
<dbReference type="SMART" id="SM00347">
    <property type="entry name" value="HTH_MARR"/>
    <property type="match status" value="1"/>
</dbReference>
<proteinExistence type="predicted"/>
<protein>
    <submittedName>
        <fullName evidence="6">Helix-turn-helix domain-containing GNAT family N-acetyltransferase</fullName>
    </submittedName>
</protein>
<comment type="caution">
    <text evidence="6">The sequence shown here is derived from an EMBL/GenBank/DDBJ whole genome shotgun (WGS) entry which is preliminary data.</text>
</comment>
<dbReference type="SUPFAM" id="SSF55729">
    <property type="entry name" value="Acyl-CoA N-acyltransferases (Nat)"/>
    <property type="match status" value="1"/>
</dbReference>
<evidence type="ECO:0000256" key="3">
    <source>
        <dbReference type="ARBA" id="ARBA00023163"/>
    </source>
</evidence>
<dbReference type="InterPro" id="IPR000835">
    <property type="entry name" value="HTH_MarR-typ"/>
</dbReference>
<organism evidence="6 7">
    <name type="scientific">Kiloniella laminariae</name>
    <dbReference type="NCBI Taxonomy" id="454162"/>
    <lineage>
        <taxon>Bacteria</taxon>
        <taxon>Pseudomonadati</taxon>
        <taxon>Pseudomonadota</taxon>
        <taxon>Alphaproteobacteria</taxon>
        <taxon>Rhodospirillales</taxon>
        <taxon>Kiloniellaceae</taxon>
        <taxon>Kiloniella</taxon>
    </lineage>
</organism>
<dbReference type="PANTHER" id="PTHR42756">
    <property type="entry name" value="TRANSCRIPTIONAL REGULATOR, MARR"/>
    <property type="match status" value="1"/>
</dbReference>
<dbReference type="SUPFAM" id="SSF46785">
    <property type="entry name" value="Winged helix' DNA-binding domain"/>
    <property type="match status" value="1"/>
</dbReference>
<dbReference type="PROSITE" id="PS51186">
    <property type="entry name" value="GNAT"/>
    <property type="match status" value="1"/>
</dbReference>
<feature type="domain" description="N-acetyltransferase" evidence="5">
    <location>
        <begin position="162"/>
        <end position="319"/>
    </location>
</feature>
<sequence>MTTNLSDTIQNIRFVSRNLIRELGFLNKTIAGTGLPGSFVHAIVEIGTSGELTAKELSERLLLEKSTISRLVRSLIEREEISESRSLVDARQKNLRLTEKGEKTLTKINHYAASQVREAISPLSESKQQEIFTGLASYCAALQNARNKSPSDTQISPPENLIEIRRGYLPGIIGDITSLHATYYNSLVGFGDKFETAVATGLTQFIPRLENKQNEIWSIVQSDKILGSIAIDGEDLGAGIAHLRWFILDKKLQGTGIGKTLLKTALQFCDTQKFNQTHLWTFKGLDTARALYEQNGFSLMEEYSGTQWGKQMTEQKFVRSLPSKGNA</sequence>
<dbReference type="InterPro" id="IPR036388">
    <property type="entry name" value="WH-like_DNA-bd_sf"/>
</dbReference>
<dbReference type="Pfam" id="PF13673">
    <property type="entry name" value="Acetyltransf_10"/>
    <property type="match status" value="1"/>
</dbReference>
<dbReference type="InterPro" id="IPR016181">
    <property type="entry name" value="Acyl_CoA_acyltransferase"/>
</dbReference>
<evidence type="ECO:0000259" key="5">
    <source>
        <dbReference type="PROSITE" id="PS51186"/>
    </source>
</evidence>
<dbReference type="Gene3D" id="3.40.630.30">
    <property type="match status" value="1"/>
</dbReference>
<gene>
    <name evidence="6" type="ORF">O4H49_05275</name>
</gene>
<keyword evidence="2" id="KW-0238">DNA-binding</keyword>
<dbReference type="PANTHER" id="PTHR42756:SF1">
    <property type="entry name" value="TRANSCRIPTIONAL REPRESSOR OF EMRAB OPERON"/>
    <property type="match status" value="1"/>
</dbReference>
<name>A0ABT4LGE5_9PROT</name>
<dbReference type="Pfam" id="PF12802">
    <property type="entry name" value="MarR_2"/>
    <property type="match status" value="1"/>
</dbReference>